<dbReference type="Pfam" id="PF25973">
    <property type="entry name" value="BSH_CzcB"/>
    <property type="match status" value="1"/>
</dbReference>
<gene>
    <name evidence="5" type="ORF">Q0590_15340</name>
</gene>
<dbReference type="InterPro" id="IPR006143">
    <property type="entry name" value="RND_pump_MFP"/>
</dbReference>
<sequence>MYKLVNPIKAVAVGALCINSFFLLQSCTDAKTAENSDSMPFCLTDTLMSQLSLDTVRMKTVQNELKLSGKITFNEDKIAKVYPLVGGNVEDLKVELGDYVQKGQVLAVIRSGEIAEFENQLISAQSNQIIAQKNLDVAEDMFQSGLNSEKDVVTARKDLQKAESELNRIQEILNLYGVGKKSIYTVKAPISGFVVEKNINENMHFRSDNMDNLFTISNVEEVWTVANVFESDIAKVKLGLEACVTTLSYPDVVFTGKVDKIFNALDPESRVMKIRIKMQNKDFKLKPDMFANVTIRYQEDKQMLQIPAEDLIFDKNKNYVMLYNAKCDIETREIQVYKVAGGRAYIQSGLKEGERIFSRNKLLVYDALND</sequence>
<accession>A0ABT8R8U7</accession>
<dbReference type="Gene3D" id="2.40.50.100">
    <property type="match status" value="1"/>
</dbReference>
<evidence type="ECO:0000313" key="5">
    <source>
        <dbReference type="EMBL" id="MDO1447643.1"/>
    </source>
</evidence>
<dbReference type="PANTHER" id="PTHR30097">
    <property type="entry name" value="CATION EFFLUX SYSTEM PROTEIN CUSB"/>
    <property type="match status" value="1"/>
</dbReference>
<dbReference type="InterPro" id="IPR051909">
    <property type="entry name" value="MFP_Cation_Efflux"/>
</dbReference>
<name>A0ABT8R8U7_9BACT</name>
<reference evidence="5" key="1">
    <citation type="submission" date="2023-07" db="EMBL/GenBank/DDBJ databases">
        <title>The genome sequence of Rhodocytophaga aerolata KACC 12507.</title>
        <authorList>
            <person name="Zhang X."/>
        </authorList>
    </citation>
    <scope>NUCLEOTIDE SEQUENCE</scope>
    <source>
        <strain evidence="5">KACC 12507</strain>
    </source>
</reference>
<feature type="domain" description="CzcB-like barrel-sandwich hybrid" evidence="4">
    <location>
        <begin position="77"/>
        <end position="217"/>
    </location>
</feature>
<evidence type="ECO:0000256" key="2">
    <source>
        <dbReference type="ARBA" id="ARBA00022448"/>
    </source>
</evidence>
<organism evidence="5 6">
    <name type="scientific">Rhodocytophaga aerolata</name>
    <dbReference type="NCBI Taxonomy" id="455078"/>
    <lineage>
        <taxon>Bacteria</taxon>
        <taxon>Pseudomonadati</taxon>
        <taxon>Bacteroidota</taxon>
        <taxon>Cytophagia</taxon>
        <taxon>Cytophagales</taxon>
        <taxon>Rhodocytophagaceae</taxon>
        <taxon>Rhodocytophaga</taxon>
    </lineage>
</organism>
<evidence type="ECO:0000259" key="4">
    <source>
        <dbReference type="Pfam" id="PF25973"/>
    </source>
</evidence>
<dbReference type="PROSITE" id="PS51257">
    <property type="entry name" value="PROKAR_LIPOPROTEIN"/>
    <property type="match status" value="1"/>
</dbReference>
<dbReference type="InterPro" id="IPR058792">
    <property type="entry name" value="Beta-barrel_RND_2"/>
</dbReference>
<dbReference type="Pfam" id="PF25954">
    <property type="entry name" value="Beta-barrel_RND_2"/>
    <property type="match status" value="1"/>
</dbReference>
<dbReference type="Gene3D" id="2.40.420.20">
    <property type="match status" value="1"/>
</dbReference>
<dbReference type="Proteomes" id="UP001168528">
    <property type="component" value="Unassembled WGS sequence"/>
</dbReference>
<evidence type="ECO:0000313" key="6">
    <source>
        <dbReference type="Proteomes" id="UP001168528"/>
    </source>
</evidence>
<dbReference type="SUPFAM" id="SSF111369">
    <property type="entry name" value="HlyD-like secretion proteins"/>
    <property type="match status" value="1"/>
</dbReference>
<dbReference type="PANTHER" id="PTHR30097:SF4">
    <property type="entry name" value="SLR6042 PROTEIN"/>
    <property type="match status" value="1"/>
</dbReference>
<keyword evidence="2" id="KW-0813">Transport</keyword>
<dbReference type="EMBL" id="JAUKPO010000008">
    <property type="protein sequence ID" value="MDO1447643.1"/>
    <property type="molecule type" value="Genomic_DNA"/>
</dbReference>
<dbReference type="Gene3D" id="2.40.30.170">
    <property type="match status" value="1"/>
</dbReference>
<keyword evidence="6" id="KW-1185">Reference proteome</keyword>
<comment type="caution">
    <text evidence="5">The sequence shown here is derived from an EMBL/GenBank/DDBJ whole genome shotgun (WGS) entry which is preliminary data.</text>
</comment>
<comment type="similarity">
    <text evidence="1">Belongs to the membrane fusion protein (MFP) (TC 8.A.1) family.</text>
</comment>
<protein>
    <submittedName>
        <fullName evidence="5">Efflux RND transporter periplasmic adaptor subunit</fullName>
    </submittedName>
</protein>
<dbReference type="NCBIfam" id="TIGR01730">
    <property type="entry name" value="RND_mfp"/>
    <property type="match status" value="1"/>
</dbReference>
<feature type="domain" description="CusB-like beta-barrel" evidence="3">
    <location>
        <begin position="221"/>
        <end position="296"/>
    </location>
</feature>
<dbReference type="RefSeq" id="WP_302038448.1">
    <property type="nucleotide sequence ID" value="NZ_JAUKPO010000008.1"/>
</dbReference>
<dbReference type="InterPro" id="IPR058647">
    <property type="entry name" value="BSH_CzcB-like"/>
</dbReference>
<evidence type="ECO:0000256" key="1">
    <source>
        <dbReference type="ARBA" id="ARBA00009477"/>
    </source>
</evidence>
<proteinExistence type="inferred from homology"/>
<evidence type="ECO:0000259" key="3">
    <source>
        <dbReference type="Pfam" id="PF25954"/>
    </source>
</evidence>